<protein>
    <submittedName>
        <fullName evidence="2">Helix-turn-helix transcriptional regulator</fullName>
    </submittedName>
</protein>
<keyword evidence="3" id="KW-1185">Reference proteome</keyword>
<dbReference type="SUPFAM" id="SSF47413">
    <property type="entry name" value="lambda repressor-like DNA-binding domains"/>
    <property type="match status" value="1"/>
</dbReference>
<dbReference type="EMBL" id="JACRTB010000010">
    <property type="protein sequence ID" value="MBC8576382.1"/>
    <property type="molecule type" value="Genomic_DNA"/>
</dbReference>
<dbReference type="Gene3D" id="1.10.260.40">
    <property type="entry name" value="lambda repressor-like DNA-binding domains"/>
    <property type="match status" value="1"/>
</dbReference>
<accession>A0ABR7NIZ6</accession>
<dbReference type="Pfam" id="PF13443">
    <property type="entry name" value="HTH_26"/>
    <property type="match status" value="1"/>
</dbReference>
<dbReference type="InterPro" id="IPR010982">
    <property type="entry name" value="Lambda_DNA-bd_dom_sf"/>
</dbReference>
<evidence type="ECO:0000313" key="3">
    <source>
        <dbReference type="Proteomes" id="UP000658131"/>
    </source>
</evidence>
<evidence type="ECO:0000259" key="1">
    <source>
        <dbReference type="Pfam" id="PF13443"/>
    </source>
</evidence>
<comment type="caution">
    <text evidence="2">The sequence shown here is derived from an EMBL/GenBank/DDBJ whole genome shotgun (WGS) entry which is preliminary data.</text>
</comment>
<proteinExistence type="predicted"/>
<dbReference type="RefSeq" id="WP_262399909.1">
    <property type="nucleotide sequence ID" value="NZ_JACRTB010000010.1"/>
</dbReference>
<dbReference type="Proteomes" id="UP000658131">
    <property type="component" value="Unassembled WGS sequence"/>
</dbReference>
<sequence length="70" mass="8331">MIVYDPFWKTMKERGLTTYQLINRHGYSSHTIHRLRHNKGISTSLINELCILLDCRVEDILLFLPETEKK</sequence>
<name>A0ABR7NIZ6_9FIRM</name>
<gene>
    <name evidence="2" type="ORF">H8717_08190</name>
</gene>
<evidence type="ECO:0000313" key="2">
    <source>
        <dbReference type="EMBL" id="MBC8576382.1"/>
    </source>
</evidence>
<feature type="domain" description="HTH cro/C1-type" evidence="1">
    <location>
        <begin position="8"/>
        <end position="64"/>
    </location>
</feature>
<reference evidence="2 3" key="1">
    <citation type="submission" date="2020-08" db="EMBL/GenBank/DDBJ databases">
        <title>Genome public.</title>
        <authorList>
            <person name="Liu C."/>
            <person name="Sun Q."/>
        </authorList>
    </citation>
    <scope>NUCLEOTIDE SEQUENCE [LARGE SCALE GENOMIC DNA]</scope>
    <source>
        <strain evidence="2 3">BX1</strain>
    </source>
</reference>
<organism evidence="2 3">
    <name type="scientific">Yanshouia hominis</name>
    <dbReference type="NCBI Taxonomy" id="2763673"/>
    <lineage>
        <taxon>Bacteria</taxon>
        <taxon>Bacillati</taxon>
        <taxon>Bacillota</taxon>
        <taxon>Clostridia</taxon>
        <taxon>Eubacteriales</taxon>
        <taxon>Oscillospiraceae</taxon>
        <taxon>Yanshouia</taxon>
    </lineage>
</organism>
<dbReference type="InterPro" id="IPR001387">
    <property type="entry name" value="Cro/C1-type_HTH"/>
</dbReference>